<evidence type="ECO:0000256" key="3">
    <source>
        <dbReference type="PROSITE-ProRule" id="PRU00221"/>
    </source>
</evidence>
<reference evidence="4 5" key="1">
    <citation type="journal article" date="2016" name="Mol. Biol. Evol.">
        <title>Comparative Genomics of Early-Diverging Mushroom-Forming Fungi Provides Insights into the Origins of Lignocellulose Decay Capabilities.</title>
        <authorList>
            <person name="Nagy L.G."/>
            <person name="Riley R."/>
            <person name="Tritt A."/>
            <person name="Adam C."/>
            <person name="Daum C."/>
            <person name="Floudas D."/>
            <person name="Sun H."/>
            <person name="Yadav J.S."/>
            <person name="Pangilinan J."/>
            <person name="Larsson K.H."/>
            <person name="Matsuura K."/>
            <person name="Barry K."/>
            <person name="Labutti K."/>
            <person name="Kuo R."/>
            <person name="Ohm R.A."/>
            <person name="Bhattacharya S.S."/>
            <person name="Shirouzu T."/>
            <person name="Yoshinaga Y."/>
            <person name="Martin F.M."/>
            <person name="Grigoriev I.V."/>
            <person name="Hibbett D.S."/>
        </authorList>
    </citation>
    <scope>NUCLEOTIDE SEQUENCE [LARGE SCALE GENOMIC DNA]</scope>
    <source>
        <strain evidence="4 5">CBS 109695</strain>
    </source>
</reference>
<proteinExistence type="predicted"/>
<dbReference type="EMBL" id="KV417531">
    <property type="protein sequence ID" value="KZP23549.1"/>
    <property type="molecule type" value="Genomic_DNA"/>
</dbReference>
<evidence type="ECO:0000256" key="2">
    <source>
        <dbReference type="ARBA" id="ARBA00022737"/>
    </source>
</evidence>
<dbReference type="Proteomes" id="UP000076532">
    <property type="component" value="Unassembled WGS sequence"/>
</dbReference>
<sequence length="155" mass="16794">PDGLKIVSGSLDKTIRVWDALAGNQLLSPLQCHNGAVTSVGFSLDGLKIISGSSDETIRVCDALTGNQHALTGEDFSGKHSDTTMHACNPDEALVRLGEDGYFVEVNSGRYLSKLPKDLHWEQPPFCKSCCIGWKALSSRWVLVVIHLYTGATHV</sequence>
<feature type="repeat" description="WD" evidence="3">
    <location>
        <begin position="30"/>
        <end position="60"/>
    </location>
</feature>
<feature type="non-terminal residue" evidence="4">
    <location>
        <position position="1"/>
    </location>
</feature>
<keyword evidence="5" id="KW-1185">Reference proteome</keyword>
<evidence type="ECO:0000313" key="5">
    <source>
        <dbReference type="Proteomes" id="UP000076532"/>
    </source>
</evidence>
<dbReference type="OrthoDB" id="6262491at2759"/>
<dbReference type="PANTHER" id="PTHR22847:SF637">
    <property type="entry name" value="WD REPEAT DOMAIN 5B"/>
    <property type="match status" value="1"/>
</dbReference>
<dbReference type="Pfam" id="PF00400">
    <property type="entry name" value="WD40"/>
    <property type="match status" value="2"/>
</dbReference>
<dbReference type="GO" id="GO:0005634">
    <property type="term" value="C:nucleus"/>
    <property type="evidence" value="ECO:0007669"/>
    <property type="project" value="TreeGrafter"/>
</dbReference>
<name>A0A166M1V7_9AGAM</name>
<dbReference type="PROSITE" id="PS50082">
    <property type="entry name" value="WD_REPEATS_2"/>
    <property type="match status" value="2"/>
</dbReference>
<feature type="repeat" description="WD" evidence="3">
    <location>
        <begin position="1"/>
        <end position="28"/>
    </location>
</feature>
<dbReference type="Gene3D" id="2.130.10.10">
    <property type="entry name" value="YVTN repeat-like/Quinoprotein amine dehydrogenase"/>
    <property type="match status" value="1"/>
</dbReference>
<keyword evidence="2" id="KW-0677">Repeat</keyword>
<dbReference type="PROSITE" id="PS50294">
    <property type="entry name" value="WD_REPEATS_REGION"/>
    <property type="match status" value="1"/>
</dbReference>
<dbReference type="AlphaFoldDB" id="A0A166M1V7"/>
<gene>
    <name evidence="4" type="ORF">FIBSPDRAFT_737067</name>
</gene>
<dbReference type="InterPro" id="IPR036322">
    <property type="entry name" value="WD40_repeat_dom_sf"/>
</dbReference>
<accession>A0A166M1V7</accession>
<evidence type="ECO:0000256" key="1">
    <source>
        <dbReference type="ARBA" id="ARBA00022574"/>
    </source>
</evidence>
<dbReference type="InterPro" id="IPR015943">
    <property type="entry name" value="WD40/YVTN_repeat-like_dom_sf"/>
</dbReference>
<dbReference type="PANTHER" id="PTHR22847">
    <property type="entry name" value="WD40 REPEAT PROTEIN"/>
    <property type="match status" value="1"/>
</dbReference>
<dbReference type="GO" id="GO:1990234">
    <property type="term" value="C:transferase complex"/>
    <property type="evidence" value="ECO:0007669"/>
    <property type="project" value="UniProtKB-ARBA"/>
</dbReference>
<protein>
    <submittedName>
        <fullName evidence="4">Uncharacterized protein</fullName>
    </submittedName>
</protein>
<dbReference type="InterPro" id="IPR001680">
    <property type="entry name" value="WD40_rpt"/>
</dbReference>
<evidence type="ECO:0000313" key="4">
    <source>
        <dbReference type="EMBL" id="KZP23549.1"/>
    </source>
</evidence>
<dbReference type="SMART" id="SM00320">
    <property type="entry name" value="WD40"/>
    <property type="match status" value="1"/>
</dbReference>
<keyword evidence="1 3" id="KW-0853">WD repeat</keyword>
<organism evidence="4 5">
    <name type="scientific">Athelia psychrophila</name>
    <dbReference type="NCBI Taxonomy" id="1759441"/>
    <lineage>
        <taxon>Eukaryota</taxon>
        <taxon>Fungi</taxon>
        <taxon>Dikarya</taxon>
        <taxon>Basidiomycota</taxon>
        <taxon>Agaricomycotina</taxon>
        <taxon>Agaricomycetes</taxon>
        <taxon>Agaricomycetidae</taxon>
        <taxon>Atheliales</taxon>
        <taxon>Atheliaceae</taxon>
        <taxon>Athelia</taxon>
    </lineage>
</organism>
<dbReference type="STRING" id="436010.A0A166M1V7"/>
<dbReference type="SUPFAM" id="SSF50978">
    <property type="entry name" value="WD40 repeat-like"/>
    <property type="match status" value="1"/>
</dbReference>